<name>A0A510JZV3_9FUSO</name>
<evidence type="ECO:0000313" key="2">
    <source>
        <dbReference type="Proteomes" id="UP000422644"/>
    </source>
</evidence>
<accession>A0A510JZV3</accession>
<protein>
    <recommendedName>
        <fullName evidence="3">DUF4276 family protein</fullName>
    </recommendedName>
</protein>
<dbReference type="AlphaFoldDB" id="A0A510JZV3"/>
<dbReference type="Proteomes" id="UP000422644">
    <property type="component" value="Chromosome"/>
</dbReference>
<reference evidence="1 2" key="1">
    <citation type="submission" date="2019-07" db="EMBL/GenBank/DDBJ databases">
        <title>Complete Genome Sequence of Leptotrichia trevisanii Strain JMUB3870.</title>
        <authorList>
            <person name="Watanabe S."/>
            <person name="Cui L."/>
        </authorList>
    </citation>
    <scope>NUCLEOTIDE SEQUENCE [LARGE SCALE GENOMIC DNA]</scope>
    <source>
        <strain evidence="1 2">JMUB3870</strain>
    </source>
</reference>
<evidence type="ECO:0000313" key="1">
    <source>
        <dbReference type="EMBL" id="BBM44547.1"/>
    </source>
</evidence>
<dbReference type="EMBL" id="AP019831">
    <property type="protein sequence ID" value="BBM44547.1"/>
    <property type="molecule type" value="Genomic_DNA"/>
</dbReference>
<sequence length="246" mass="29740">MSKILMLTEGKDPDKKLIEHVVEKFQIKGEVIWAKIGTIYAFYKDIKEKYDENMDVIRYIKYKYADKISKEFKASEISYVYLFFDYDLHSKLNEEYKNIEKIYERINEISEINSFFENETENGKLYLSFPMIEAYHKPIGCNYIYEKNNFEEKLEDFKVFKKKIKNETGNMGMTALKSQYKEIIKFYINNSENILEMKFKDVEKNKILKFQNELLKSKNKVKIYPSIPIFLNEYYKIEKLQEKLKI</sequence>
<dbReference type="OrthoDB" id="9796831at2"/>
<evidence type="ECO:0008006" key="3">
    <source>
        <dbReference type="Google" id="ProtNLM"/>
    </source>
</evidence>
<proteinExistence type="predicted"/>
<organism evidence="1 2">
    <name type="scientific">Leptotrichia trevisanii</name>
    <dbReference type="NCBI Taxonomy" id="109328"/>
    <lineage>
        <taxon>Bacteria</taxon>
        <taxon>Fusobacteriati</taxon>
        <taxon>Fusobacteriota</taxon>
        <taxon>Fusobacteriia</taxon>
        <taxon>Fusobacteriales</taxon>
        <taxon>Leptotrichiaceae</taxon>
        <taxon>Leptotrichia</taxon>
    </lineage>
</organism>
<dbReference type="RefSeq" id="WP_155282467.1">
    <property type="nucleotide sequence ID" value="NZ_AP019831.1"/>
</dbReference>
<gene>
    <name evidence="1" type="ORF">JMUB3870_0665</name>
</gene>
<keyword evidence="2" id="KW-1185">Reference proteome</keyword>